<name>A0ABT8JAN4_9BACL</name>
<accession>A0ABT8JAN4</accession>
<evidence type="ECO:0000313" key="1">
    <source>
        <dbReference type="EMBL" id="MDN4602156.1"/>
    </source>
</evidence>
<organism evidence="1 2">
    <name type="scientific">Paenibacillus vandeheii</name>
    <dbReference type="NCBI Taxonomy" id="3035917"/>
    <lineage>
        <taxon>Bacteria</taxon>
        <taxon>Bacillati</taxon>
        <taxon>Bacillota</taxon>
        <taxon>Bacilli</taxon>
        <taxon>Bacillales</taxon>
        <taxon>Paenibacillaceae</taxon>
        <taxon>Paenibacillus</taxon>
    </lineage>
</organism>
<proteinExistence type="predicted"/>
<dbReference type="EMBL" id="JAROCD010000006">
    <property type="protein sequence ID" value="MDN4602156.1"/>
    <property type="molecule type" value="Genomic_DNA"/>
</dbReference>
<evidence type="ECO:0000313" key="2">
    <source>
        <dbReference type="Proteomes" id="UP001174205"/>
    </source>
</evidence>
<reference evidence="1" key="1">
    <citation type="submission" date="2023-03" db="EMBL/GenBank/DDBJ databases">
        <title>MT1 and MT2 Draft Genomes of Novel Species.</title>
        <authorList>
            <person name="Venkateswaran K."/>
        </authorList>
    </citation>
    <scope>NUCLEOTIDE SEQUENCE</scope>
    <source>
        <strain evidence="1">F6_3S_P_1C</strain>
    </source>
</reference>
<sequence length="103" mass="11293">MKVYHHFGRANGLLSAAIVEAFAQLLESKRTAAQCADPVIALCEGWDDYVRLAAARPRPYVAMMSRVLYGAEFPAAELAFTLLIQRIAAEGWLAPTVEVVVLM</sequence>
<dbReference type="Proteomes" id="UP001174205">
    <property type="component" value="Unassembled WGS sequence"/>
</dbReference>
<gene>
    <name evidence="1" type="ORF">P5G61_13045</name>
</gene>
<comment type="caution">
    <text evidence="1">The sequence shown here is derived from an EMBL/GenBank/DDBJ whole genome shotgun (WGS) entry which is preliminary data.</text>
</comment>
<dbReference type="RefSeq" id="WP_218671850.1">
    <property type="nucleotide sequence ID" value="NZ_JAROCD010000006.1"/>
</dbReference>
<keyword evidence="2" id="KW-1185">Reference proteome</keyword>
<protein>
    <submittedName>
        <fullName evidence="1">Uncharacterized protein</fullName>
    </submittedName>
</protein>